<feature type="non-terminal residue" evidence="1">
    <location>
        <position position="1"/>
    </location>
</feature>
<dbReference type="EMBL" id="AEYI02000047">
    <property type="protein sequence ID" value="KFG52200.1"/>
    <property type="molecule type" value="Genomic_DNA"/>
</dbReference>
<proteinExistence type="predicted"/>
<protein>
    <submittedName>
        <fullName evidence="1">Uncharacterized protein</fullName>
    </submittedName>
</protein>
<evidence type="ECO:0000313" key="2">
    <source>
        <dbReference type="Proteomes" id="UP000028828"/>
    </source>
</evidence>
<dbReference type="Proteomes" id="UP000028828">
    <property type="component" value="Unassembled WGS sequence"/>
</dbReference>
<dbReference type="VEuPathDB" id="ToxoDB:TGP89_270310B"/>
<sequence length="20" mass="2270">EIADFVVSERAKAGKFMKDQ</sequence>
<reference evidence="1 2" key="1">
    <citation type="submission" date="2014-03" db="EMBL/GenBank/DDBJ databases">
        <authorList>
            <person name="Sibley D."/>
            <person name="Venepally P."/>
            <person name="Karamycheva S."/>
            <person name="Hadjithomas M."/>
            <person name="Khan A."/>
            <person name="Brunk B."/>
            <person name="Roos D."/>
            <person name="Caler E."/>
            <person name="Lorenzi H."/>
        </authorList>
    </citation>
    <scope>NUCLEOTIDE SEQUENCE [LARGE SCALE GENOMIC DNA]</scope>
    <source>
        <strain evidence="2">p89</strain>
    </source>
</reference>
<dbReference type="AlphaFoldDB" id="A0A086L6D2"/>
<accession>A0A086L6D2</accession>
<gene>
    <name evidence="1" type="ORF">TGP89_270310B</name>
</gene>
<name>A0A086L6D2_TOXGO</name>
<comment type="caution">
    <text evidence="1">The sequence shown here is derived from an EMBL/GenBank/DDBJ whole genome shotgun (WGS) entry which is preliminary data.</text>
</comment>
<organism evidence="1 2">
    <name type="scientific">Toxoplasma gondii p89</name>
    <dbReference type="NCBI Taxonomy" id="943119"/>
    <lineage>
        <taxon>Eukaryota</taxon>
        <taxon>Sar</taxon>
        <taxon>Alveolata</taxon>
        <taxon>Apicomplexa</taxon>
        <taxon>Conoidasida</taxon>
        <taxon>Coccidia</taxon>
        <taxon>Eucoccidiorida</taxon>
        <taxon>Eimeriorina</taxon>
        <taxon>Sarcocystidae</taxon>
        <taxon>Toxoplasma</taxon>
    </lineage>
</organism>
<evidence type="ECO:0000313" key="1">
    <source>
        <dbReference type="EMBL" id="KFG52200.1"/>
    </source>
</evidence>